<dbReference type="Proteomes" id="UP000139808">
    <property type="component" value="Genome"/>
</dbReference>
<keyword evidence="10 32" id="KW-1165">Clathrin-mediated endocytosis of virus by host</keyword>
<feature type="domain" description="Retroviral envelope protein GP41-like" evidence="35">
    <location>
        <begin position="516"/>
        <end position="706"/>
    </location>
</feature>
<keyword evidence="8 32" id="KW-1170">Fusion of virus membrane with host endosomal membrane</keyword>
<dbReference type="GO" id="GO:0005198">
    <property type="term" value="F:structural molecule activity"/>
    <property type="evidence" value="ECO:0007669"/>
    <property type="project" value="UniProtKB-UniRule"/>
</dbReference>
<dbReference type="InterPro" id="IPR036377">
    <property type="entry name" value="Gp120_core_sf"/>
</dbReference>
<feature type="region of interest" description="Immunosuppression" evidence="32">
    <location>
        <begin position="560"/>
        <end position="578"/>
    </location>
</feature>
<comment type="PTM">
    <text evidence="32">Highly glycosylated by host. The high number of glycan on the protein is reffered to as 'glycan shield' because it contributes to hide protein sequence from adaptive immune system.</text>
</comment>
<comment type="subcellular location">
    <molecule>Surface protein gp120</molecule>
    <subcellularLocation>
        <location evidence="32">Virion membrane</location>
        <topology evidence="32">Peripheral membrane protein</topology>
    </subcellularLocation>
    <subcellularLocation>
        <location evidence="32">Host cell membrane</location>
        <topology evidence="32">Peripheral membrane protein</topology>
    </subcellularLocation>
    <subcellularLocation>
        <location evidence="32">Host endosome membrane</location>
        <topology evidence="32">Single-pass type I membrane protein</topology>
    </subcellularLocation>
    <text evidence="32">The surface protein is not anchored to the viral envelope, but associates with the extravirion surface through its binding to TM. It is probably concentrated at the site of budding and incorporated into the virions possibly by contacts between the cytoplasmic tail of Env and the N-terminus of Gag.</text>
</comment>
<dbReference type="GO" id="GO:0019082">
    <property type="term" value="P:viral protein processing"/>
    <property type="evidence" value="ECO:0007669"/>
    <property type="project" value="UniProtKB-UniRule"/>
</dbReference>
<dbReference type="Pfam" id="PF00517">
    <property type="entry name" value="GP41"/>
    <property type="match status" value="1"/>
</dbReference>
<protein>
    <recommendedName>
        <fullName evidence="32">Envelope glycoprotein gp160</fullName>
    </recommendedName>
    <alternativeName>
        <fullName evidence="32">Env polyprotein</fullName>
    </alternativeName>
    <component>
        <recommendedName>
            <fullName evidence="32">Surface protein gp120</fullName>
            <shortName evidence="32">SU</shortName>
        </recommendedName>
        <alternativeName>
            <fullName evidence="32">Glycoprotein 120</fullName>
            <shortName evidence="32">gp120</shortName>
        </alternativeName>
    </component>
    <component>
        <recommendedName>
            <fullName evidence="32">Transmembrane protein gp41</fullName>
            <shortName evidence="32">TM</shortName>
        </recommendedName>
        <alternativeName>
            <fullName evidence="32">Glycoprotein 41</fullName>
            <shortName evidence="32">gp41</shortName>
        </alternativeName>
    </component>
</protein>
<evidence type="ECO:0000256" key="27">
    <source>
        <dbReference type="ARBA" id="ARBA00023157"/>
    </source>
</evidence>
<keyword evidence="21 32" id="KW-1164">Virus endocytosis by host</keyword>
<feature type="transmembrane region" description="Helical" evidence="33">
    <location>
        <begin position="13"/>
        <end position="41"/>
    </location>
</feature>
<feature type="transmembrane region" description="Helical" evidence="33">
    <location>
        <begin position="664"/>
        <end position="691"/>
    </location>
</feature>
<comment type="subcellular location">
    <molecule>Transmembrane protein gp41</molecule>
    <subcellularLocation>
        <location evidence="32">Virion membrane</location>
        <topology evidence="32">Single-pass type I membrane protein</topology>
    </subcellularLocation>
    <subcellularLocation>
        <location evidence="32">Host cell membrane</location>
        <topology evidence="32">Single-pass type I membrane protein</topology>
    </subcellularLocation>
    <subcellularLocation>
        <location evidence="32">Host endosome membrane</location>
        <topology evidence="32">Single-pass type I membrane protein</topology>
    </subcellularLocation>
    <text evidence="32">It is probably concentrated at the site of budding and incorporated into the virions possibly by contacts between the cytoplasmic tail of Env and the N-terminus of Gag.</text>
</comment>
<evidence type="ECO:0000256" key="7">
    <source>
        <dbReference type="ARBA" id="ARBA00022506"/>
    </source>
</evidence>
<comment type="domain">
    <text evidence="32">The CD4-binding region is targeted by the antibody b12.</text>
</comment>
<keyword evidence="15 32" id="KW-0053">Apoptosis</keyword>
<feature type="lipid moiety-binding region" description="S-palmitoyl cysteine; by host" evidence="32">
    <location>
        <position position="830"/>
    </location>
</feature>
<evidence type="ECO:0000256" key="28">
    <source>
        <dbReference type="ARBA" id="ARBA00023180"/>
    </source>
</evidence>
<keyword evidence="26 32" id="KW-0564">Palmitate</keyword>
<evidence type="ECO:0000256" key="1">
    <source>
        <dbReference type="ARBA" id="ARBA00004402"/>
    </source>
</evidence>
<keyword evidence="24 32" id="KW-0175">Coiled coil</keyword>
<accession>Q7SQ39</accession>
<evidence type="ECO:0000256" key="5">
    <source>
        <dbReference type="ARBA" id="ARBA00004578"/>
    </source>
</evidence>
<comment type="function">
    <text evidence="32">Envelope glycoprotein gp160: Oligomerizes in the host endoplasmic reticulum into predominantly trimers. In a second time, gp160 transits in the host Golgi, where glycosylation is completed. The precursor is then proteolytically cleaved in the trans-Golgi and thereby activated by cellular furin or furin-like proteases to produce gp120 and gp41.</text>
</comment>
<evidence type="ECO:0000256" key="21">
    <source>
        <dbReference type="ARBA" id="ARBA00022890"/>
    </source>
</evidence>
<comment type="subunit">
    <text evidence="32">The mature envelope protein (Env) consists of a homotrimer of non-covalently associated gp120-gp41 heterodimers. The resulting complex protrudes from the virus surface as a spike. There seems to be as few as 10 spikes on the average virion. Surface protein gp120 interacts with host CD4, CCR5 and CXCR4. Gp120 also interacts with the C-type lectins CD209/DC-SIGN and CLEC4M/DC-SIGNR (collectively referred to as DC-SIGN(R)). Gp120 and gp41 interact with GalCer. Gp120 interacts with host ITGA4/ITGB7 complex; on CD4+ T-cells, this interaction results in rapid activation of integrin ITGAL/LFA-1, which facilitates efficient cell-to-cell spreading of HIV-1. Gp120 interacts with cell-associated heparan sulfate; this interaction increases virus infectivity on permissive cells and may be involved in infection of CD4- cells.</text>
</comment>
<keyword evidence="17 32" id="KW-1161">Viral attachment to host cell</keyword>
<feature type="disulfide bond" evidence="32">
    <location>
        <begin position="53"/>
        <end position="73"/>
    </location>
</feature>
<comment type="subcellular location">
    <subcellularLocation>
        <location evidence="3">Host cell membrane</location>
        <topology evidence="3">Peripheral membrane protein</topology>
    </subcellularLocation>
    <subcellularLocation>
        <location evidence="1">Host cell membrane</location>
        <topology evidence="1">Single-pass type I membrane protein</topology>
    </subcellularLocation>
    <subcellularLocation>
        <location evidence="2">Host endosome membrane</location>
        <topology evidence="2">Peripheral membrane protein</topology>
    </subcellularLocation>
    <subcellularLocation>
        <location evidence="5">Host endosome membrane</location>
        <topology evidence="5">Single-pass type I membrane protein</topology>
    </subcellularLocation>
    <subcellularLocation>
        <location evidence="6">Virion membrane</location>
        <topology evidence="6">Peripheral membrane protein</topology>
    </subcellularLocation>
    <subcellularLocation>
        <location evidence="4">Virion membrane</location>
        <topology evidence="4">Single-pass type I membrane protein</topology>
    </subcellularLocation>
</comment>
<keyword evidence="12 32" id="KW-1162">Viral penetration into host cytoplasm</keyword>
<name>Q7SQ39_HV1</name>
<evidence type="ECO:0000256" key="20">
    <source>
        <dbReference type="ARBA" id="ARBA00022879"/>
    </source>
</evidence>
<feature type="disulfide bond" evidence="32">
    <location>
        <begin position="584"/>
        <end position="590"/>
    </location>
</feature>
<keyword evidence="30 32" id="KW-0449">Lipoprotein</keyword>
<dbReference type="GO" id="GO:1903911">
    <property type="term" value="P:positive regulation of receptor clustering"/>
    <property type="evidence" value="ECO:0007669"/>
    <property type="project" value="UniProtKB-UniRule"/>
</dbReference>
<evidence type="ECO:0000256" key="2">
    <source>
        <dbReference type="ARBA" id="ARBA00004433"/>
    </source>
</evidence>
<evidence type="ECO:0000256" key="30">
    <source>
        <dbReference type="ARBA" id="ARBA00023288"/>
    </source>
</evidence>
<dbReference type="Pfam" id="PF00516">
    <property type="entry name" value="GP120"/>
    <property type="match status" value="1"/>
</dbReference>
<feature type="disulfide bond" evidence="32">
    <location>
        <begin position="212"/>
        <end position="241"/>
    </location>
</feature>
<comment type="domain">
    <text evidence="32">The membrane proximal external region (MPER) present in gp41 is a tryptophan-rich region recognized by the antibodies 2F5, Z13, and 4E10. MPER seems to play a role in fusion.</text>
</comment>
<evidence type="ECO:0000256" key="26">
    <source>
        <dbReference type="ARBA" id="ARBA00023139"/>
    </source>
</evidence>
<feature type="transmembrane region" description="Helical" evidence="33">
    <location>
        <begin position="498"/>
        <end position="521"/>
    </location>
</feature>
<dbReference type="EMBL" id="AY118166">
    <property type="protein sequence ID" value="AAM82308.1"/>
    <property type="molecule type" value="Genomic_DNA"/>
</dbReference>
<evidence type="ECO:0000256" key="25">
    <source>
        <dbReference type="ARBA" id="ARBA00023136"/>
    </source>
</evidence>
<feature type="short sequence motif" description="YXXL motif; contains endocytosis signal" evidence="32">
    <location>
        <begin position="698"/>
        <end position="701"/>
    </location>
</feature>
<keyword evidence="22 32" id="KW-1133">Transmembrane helix</keyword>
<keyword evidence="20 32" id="KW-0261">Viral envelope protein</keyword>
<evidence type="ECO:0000313" key="37">
    <source>
        <dbReference type="Proteomes" id="UP000139808"/>
    </source>
</evidence>
<comment type="domain">
    <text evidence="32 33">The 17 amino acids long immunosuppressive region is present in many retroviral envelope proteins. Synthetic peptides derived from this relatively conserved sequence inhibit immune function in vitro and in vivo.</text>
</comment>
<evidence type="ECO:0000256" key="11">
    <source>
        <dbReference type="ARBA" id="ARBA00022581"/>
    </source>
</evidence>
<evidence type="ECO:0000256" key="13">
    <source>
        <dbReference type="ARBA" id="ARBA00022685"/>
    </source>
</evidence>
<evidence type="ECO:0000313" key="36">
    <source>
        <dbReference type="EMBL" id="AAM82308.1"/>
    </source>
</evidence>
<proteinExistence type="inferred from homology"/>
<dbReference type="GO" id="GO:0039654">
    <property type="term" value="P:fusion of virus membrane with host endosome membrane"/>
    <property type="evidence" value="ECO:0007669"/>
    <property type="project" value="UniProtKB-UniRule"/>
</dbReference>
<feature type="topological domain" description="Cytoplasmic" evidence="32">
    <location>
        <begin position="692"/>
        <end position="849"/>
    </location>
</feature>
<feature type="region of interest" description="V5" evidence="32">
    <location>
        <begin position="447"/>
        <end position="457"/>
    </location>
</feature>
<evidence type="ECO:0000256" key="17">
    <source>
        <dbReference type="ARBA" id="ARBA00022804"/>
    </source>
</evidence>
<comment type="function">
    <text evidence="32">Transmembrane protein gp41: Acts as a class I viral fusion protein. Under the current model, the protein has at least 3 conformational states: pre-fusion native state, pre-hairpin intermediate state, and post-fusion hairpin state. During fusion of viral and target intracellular membranes, the coiled coil regions (heptad repeats) assume a trimer-of-hairpins structure, positioning the fusion peptide in close proximity to the C-terminal region of the ectodomain. The formation of this structure appears to drive apposition and subsequent fusion of viral and target cell membranes. Complete fusion occurs in host cell endosomes and is dynamin-dependent, however some lipid transfer might occur at the plasma membrane. The virus undergoes clathrin-dependent internalization long before endosomal fusion, thus minimizing the surface exposure of conserved viral epitopes during fusion and reducing the efficacy of inhibitors targeting these epitopes. Membranes fusion leads to delivery of the nucleocapsid into the cytoplasm.</text>
</comment>
<keyword evidence="28 32" id="KW-0325">Glycoprotein</keyword>
<dbReference type="Gene3D" id="1.10.287.210">
    <property type="match status" value="1"/>
</dbReference>
<dbReference type="GO" id="GO:0019031">
    <property type="term" value="C:viral envelope"/>
    <property type="evidence" value="ECO:0007669"/>
    <property type="project" value="UniProtKB-KW"/>
</dbReference>
<evidence type="ECO:0000256" key="4">
    <source>
        <dbReference type="ARBA" id="ARBA00004563"/>
    </source>
</evidence>
<evidence type="ECO:0000256" key="29">
    <source>
        <dbReference type="ARBA" id="ARBA00023280"/>
    </source>
</evidence>
<keyword evidence="29 32" id="KW-0899">Viral immunoevasion</keyword>
<evidence type="ECO:0000256" key="24">
    <source>
        <dbReference type="ARBA" id="ARBA00023054"/>
    </source>
</evidence>
<keyword evidence="11 32" id="KW-0945">Host-virus interaction</keyword>
<evidence type="ECO:0000259" key="34">
    <source>
        <dbReference type="Pfam" id="PF00516"/>
    </source>
</evidence>
<evidence type="ECO:0000256" key="32">
    <source>
        <dbReference type="HAMAP-Rule" id="MF_04083"/>
    </source>
</evidence>
<dbReference type="CDD" id="cd09909">
    <property type="entry name" value="HIV-1-like_HR1-HR2"/>
    <property type="match status" value="1"/>
</dbReference>
<comment type="domain">
    <text evidence="32">Some of the most genetically diverse regions of the viral genome are present in Env. They are called variable regions 1 through 5 (V1 through V5). Coreceptor usage of gp120 is determined mainly by the primary structure of the third variable region (V3) in the outer domain of gp120. The sequence of V3 determines which coreceptor, CCR5 and/or CXCR4 (corresponding to R5/macrophage, X4/T cell and R5X4/T cell and macrophage tropism), is used to trigger the fusion potential of the Env complex, and hence which cells the virus can infect. Binding to CCR5 involves a region adjacent in addition to V3.</text>
</comment>
<evidence type="ECO:0000256" key="15">
    <source>
        <dbReference type="ARBA" id="ARBA00022703"/>
    </source>
</evidence>
<keyword evidence="14 32" id="KW-0812">Transmembrane</keyword>
<evidence type="ECO:0000256" key="18">
    <source>
        <dbReference type="ARBA" id="ARBA00022844"/>
    </source>
</evidence>
<keyword evidence="16 32" id="KW-0732">Signal</keyword>
<evidence type="ECO:0000256" key="8">
    <source>
        <dbReference type="ARBA" id="ARBA00022510"/>
    </source>
</evidence>
<comment type="caution">
    <text evidence="32 33">Lacks conserved residue(s) required for the propagation of feature annotation.</text>
</comment>
<keyword evidence="7 32" id="KW-1168">Fusion of virus membrane with host membrane</keyword>
<dbReference type="GO" id="GO:0016020">
    <property type="term" value="C:membrane"/>
    <property type="evidence" value="ECO:0007669"/>
    <property type="project" value="UniProtKB-UniRule"/>
</dbReference>
<comment type="PTM">
    <text evidence="32">Palmitoylation of the transmembrane protein and of Env polyprotein (prior to its proteolytic cleavage) is essential for their association with host cell membrane lipid rafts. Palmitoylation is therefore required for envelope trafficking to classical lipid rafts, but not for viral replication.</text>
</comment>
<comment type="miscellaneous">
    <text evidence="32">Inhibitors targeting HIV-1 viral envelope proteins are used as antiretroviral drugs. Attachment of virions to the cell surface via non-specific interactions and CD4 binding can be blocked by inhibitors that include cyanovirin-N, cyclotriazadisulfonamide analogs, PRO 2000, TNX 355 and PRO 542. In addition, BMS 806 can block CD4-induced conformational changes. Env interactions with the coreceptor molecules can be targeted by CCR5 antagonists including SCH-D, maraviroc (UK 427857) and aplaviroc (GW 873140), and the CXCR4 antagonist AMD 070. Fusion of viral and cellular membranes can be inhibited by peptides such as enfuvirtide and tifuvirtide (T 1249). Resistance to inhibitors associated with mutations in Env are observed. Most of the time, single mutations confer only a modest reduction in drug susceptibility. Combination of several mutations is usually required to develop a high-level drug resistance.</text>
</comment>
<comment type="similarity">
    <text evidence="32">Belongs to the HIV-1 env protein family.</text>
</comment>
<feature type="short sequence motif" description="Di-leucine internalization motif" evidence="32">
    <location>
        <begin position="848"/>
        <end position="849"/>
    </location>
</feature>
<comment type="domain">
    <text evidence="32">The YXXL motif is involved in determining the exact site of viral release at the surface of infected mononuclear cells and promotes endocytosis. YXXL and di-leucine endocytosis motifs interact directly or indirectly with the clathrin adapter complexes, opperate independently, and their activities are not additive.</text>
</comment>
<keyword evidence="27 32" id="KW-1015">Disulfide bond</keyword>
<evidence type="ECO:0000256" key="23">
    <source>
        <dbReference type="ARBA" id="ARBA00023046"/>
    </source>
</evidence>
<feature type="region of interest" description="Fusion peptide" evidence="32">
    <location>
        <begin position="498"/>
        <end position="518"/>
    </location>
</feature>
<feature type="region of interest" description="CD4-binding loop" evidence="32">
    <location>
        <begin position="356"/>
        <end position="366"/>
    </location>
</feature>
<dbReference type="GO" id="GO:0075512">
    <property type="term" value="P:clathrin-dependent endocytosis of virus by host cell"/>
    <property type="evidence" value="ECO:0007669"/>
    <property type="project" value="UniProtKB-UniRule"/>
</dbReference>
<feature type="chain" id="PRO_5023219273" description="Envelope glycoprotein gp160" evidence="32">
    <location>
        <begin position="32"/>
        <end position="849"/>
    </location>
</feature>
<dbReference type="InterPro" id="IPR037527">
    <property type="entry name" value="Gp160"/>
</dbReference>
<evidence type="ECO:0000256" key="3">
    <source>
        <dbReference type="ARBA" id="ARBA00004505"/>
    </source>
</evidence>
<keyword evidence="19 32" id="KW-1043">Host membrane</keyword>
<evidence type="ECO:0000256" key="12">
    <source>
        <dbReference type="ARBA" id="ARBA00022595"/>
    </source>
</evidence>
<evidence type="ECO:0000256" key="9">
    <source>
        <dbReference type="ARBA" id="ARBA00022511"/>
    </source>
</evidence>
<dbReference type="Gene3D" id="2.170.40.20">
    <property type="entry name" value="Human immunodeficiency virus 1, Gp160, envelope glycoprotein"/>
    <property type="match status" value="2"/>
</dbReference>
<keyword evidence="13 32" id="KW-0165">Cleavage on pair of basic residues</keyword>
<evidence type="ECO:0000256" key="19">
    <source>
        <dbReference type="ARBA" id="ARBA00022870"/>
    </source>
</evidence>
<feature type="region of interest" description="MPER; binding to GalCer" evidence="32">
    <location>
        <begin position="648"/>
        <end position="669"/>
    </location>
</feature>
<evidence type="ECO:0000256" key="14">
    <source>
        <dbReference type="ARBA" id="ARBA00022692"/>
    </source>
</evidence>
<dbReference type="GO" id="GO:0020002">
    <property type="term" value="C:host cell plasma membrane"/>
    <property type="evidence" value="ECO:0007669"/>
    <property type="project" value="UniProtKB-SubCell"/>
</dbReference>
<gene>
    <name evidence="32 36" type="primary">env</name>
</gene>
<dbReference type="GO" id="GO:0019062">
    <property type="term" value="P:virion attachment to host cell"/>
    <property type="evidence" value="ECO:0007669"/>
    <property type="project" value="UniProtKB-UniRule"/>
</dbReference>
<evidence type="ECO:0000256" key="31">
    <source>
        <dbReference type="ARBA" id="ARBA00023296"/>
    </source>
</evidence>
<evidence type="ECO:0000256" key="33">
    <source>
        <dbReference type="RuleBase" id="RU363095"/>
    </source>
</evidence>
<evidence type="ECO:0000256" key="16">
    <source>
        <dbReference type="ARBA" id="ARBA00022729"/>
    </source>
</evidence>
<dbReference type="InterPro" id="IPR000328">
    <property type="entry name" value="GP41-like"/>
</dbReference>
<comment type="function">
    <text evidence="32">Surface protein gp120: Attaches the virus to the host lymphoid cell by binding to the primary receptor CD4. This interaction induces a structural rearrangement creating a high affinity binding site for a chemokine coreceptor like CXCR4 and/or CCR5. Acts as a ligand for CD209/DC-SIGN and CLEC4M/DC-SIGNR, which are respectively found on dendritic cells (DCs), and on endothelial cells of liver sinusoids and lymph node sinuses. These interactions allow capture of viral particles at mucosal surfaces by these cells and subsequent transmission to permissive cells. HIV subverts the migration properties of dendritic cells to gain access to CD4+ T-cells in lymph nodes. Virus transmission to permissive T-cells occurs either in trans (without DCs infection, through viral capture and transmission), or in cis (following DCs productive infection, through the usual CD4-gp120 interaction), thereby inducing a robust infection. In trans infection, bound virions remain infectious over days and it is proposed that they are not degraded, but protected in non-lysosomal acidic organelles within the DCs close to the cell membrane thus contributing to the viral infectious potential during DCs' migration from the periphery to the lymphoid tissues. On arrival at lymphoid tissues, intact virions recycle back to DCs' cell surface allowing virus transmission to CD4+ T-cells.</text>
</comment>
<keyword evidence="31 32" id="KW-1160">Virus entry into host cell</keyword>
<sequence length="849" mass="96370">MRVMGILRNYQQWWIWGILGFWMLMICNVVGNLWVTVYYGVPVWREAKTTLFCASDAKAYEREVHNVWATHACVPTDPNPQEMVLENVTENFNMWKNDMVDQMHEDIISLWDQSLKPCVKLTPLCVTLRCRNVTSNGNTTHNNTMYEEMRNCSFNATTEIRDKEKKQYALFYKLDIVPLGKGKKYRLISCNTSTITQACPKVSFDPIPIHFCTLAGYAILKCNNKTFNGTGPCHNVSTVQCTHGIKPVVSTQLLLNGSIAEEEIIIRSENLTDNAKTIIVHLNESIEILCTGPNNNTRKSMRIGPGQVFYATNGIIGDIRQAHCNISGEKWNETLQRVGKKLREHFPNKTISFQPSSGGDIEITTHSFNCRGEFFYCNTTSLFNGTYPSTGNNTTSNGTTTLPCRIKQIINMWQEVGRAMYAPPIEGNITCKSNITGLLLVRDGGINSTGPETFRPGGGNMKDNWRSELYKYKVVEIKPLGIAPTKAKRRVVEREKRAVGIGAVFLGFLGAAGSTMGAASITLTVQARQLLSGIVQQQSNLLKAIEAQQHMLQLTVWGIKQLQARVLALERYLRDQQLLGIWGCSGKLICTTAVPWNSSWSNKSQEDIWNNMTWMQWDREISNYSNTIYKLLEESQTQQEQNEKDLLALDSWQNLWNWFSITNWLWYIKMFIMIVGGLIGLRIIFTVLSIINRVRQGYSPLSFQTLTPNPRGPDRLGRIEEESGEQDRDRSVRLVNGFLAIAWDDLRSLCLFSYHRLRDFILIAARVVELLGRSSLRGLQRGWEALKYLGSLVQYWGLELKKSAISLFDTIAIAVAEGTDRIIEFIQRVCRAILNTPRRIRQGFEAALL</sequence>
<comment type="PTM">
    <text evidence="32">Specific enzymatic cleavages in vivo yield mature proteins. Envelope glycoproteins are synthesized as a inactive precursor that is heavily N-glycosylated and processed likely by host cell furin in the Golgi to yield the mature SU and TM proteins. The cleavage site between SU and TM requires the minimal sequence [KR]-X-[KR]-R. About 2 of the 9 disulfide bonds of gp41 are reduced by P4HB/PDI, following binding to CD4 receptor.</text>
</comment>
<dbReference type="GO" id="GO:0052031">
    <property type="term" value="P:symbiont-mediated perturbation of host defense response"/>
    <property type="evidence" value="ECO:0007669"/>
    <property type="project" value="UniProtKB-UniRule"/>
</dbReference>
<dbReference type="SUPFAM" id="SSF58069">
    <property type="entry name" value="Virus ectodomain"/>
    <property type="match status" value="1"/>
</dbReference>
<dbReference type="FunFam" id="2.170.40.20:FF:000002">
    <property type="entry name" value="Envelope glycoprotein gp160"/>
    <property type="match status" value="1"/>
</dbReference>
<dbReference type="GO" id="GO:0055036">
    <property type="term" value="C:virion membrane"/>
    <property type="evidence" value="ECO:0007669"/>
    <property type="project" value="UniProtKB-SubCell"/>
</dbReference>
<keyword evidence="25 32" id="KW-0472">Membrane</keyword>
<evidence type="ECO:0000256" key="10">
    <source>
        <dbReference type="ARBA" id="ARBA00022570"/>
    </source>
</evidence>
<feature type="lipid moiety-binding region" description="S-palmitoyl cysteine; by host" evidence="32">
    <location>
        <position position="750"/>
    </location>
</feature>
<organismHost>
    <name type="scientific">Homo sapiens</name>
    <name type="common">Human</name>
    <dbReference type="NCBI Taxonomy" id="9606"/>
</organismHost>
<dbReference type="FunFam" id="1.10.287.210:FF:000001">
    <property type="entry name" value="Envelope glycoprotein gp160"/>
    <property type="match status" value="1"/>
</dbReference>
<evidence type="ECO:0000256" key="6">
    <source>
        <dbReference type="ARBA" id="ARBA00004650"/>
    </source>
</evidence>
<dbReference type="GO" id="GO:1903908">
    <property type="term" value="P:positive regulation of plasma membrane raft polarization"/>
    <property type="evidence" value="ECO:0007669"/>
    <property type="project" value="UniProtKB-UniRule"/>
</dbReference>
<feature type="coiled-coil region" evidence="32">
    <location>
        <begin position="619"/>
        <end position="653"/>
    </location>
</feature>
<feature type="site" description="Cleavage; by host furin" evidence="32">
    <location>
        <begin position="497"/>
        <end position="498"/>
    </location>
</feature>
<keyword evidence="18 32" id="KW-0946">Virion</keyword>
<dbReference type="GO" id="GO:0044175">
    <property type="term" value="C:host cell endosome membrane"/>
    <property type="evidence" value="ECO:0007669"/>
    <property type="project" value="UniProtKB-SubCell"/>
</dbReference>
<keyword evidence="9 32" id="KW-1032">Host cell membrane</keyword>
<dbReference type="FunFam" id="2.170.40.20:FF:000003">
    <property type="entry name" value="Envelope glycoprotein gp160"/>
    <property type="match status" value="1"/>
</dbReference>
<reference evidence="36 37" key="1">
    <citation type="submission" date="2002-06" db="EMBL/GenBank/DDBJ databases">
        <title>Complete genomes of HIV-1 subtype C viruses in South Africa.</title>
        <authorList>
            <person name="Gao F."/>
        </authorList>
    </citation>
    <scope>NUCLEOTIDE SEQUENCE [LARGE SCALE GENOMIC DNA]</scope>
    <source>
        <strain evidence="36">97ZA009</strain>
    </source>
</reference>
<comment type="miscellaneous">
    <text evidence="32">HIV-1 lineages are divided in three main groups, M (for Major), O (for Outlier), and N (for New, or Non-M, Non-O). The vast majority of strains found worldwide belong to the group M. Group O seems to be endemic to and largely confined to Cameroon and neighboring countries in West Central Africa, where these viruses represent a small minority of HIV-1 strains. The group N is represented by a limited number of isolates from Cameroonian persons. The group M is further subdivided in 9 clades or subtypes (A to D, F to H, J and K).</text>
</comment>
<evidence type="ECO:0000259" key="35">
    <source>
        <dbReference type="Pfam" id="PF00517"/>
    </source>
</evidence>
<feature type="chain" id="PRO_5023219272" description="Transmembrane protein gp41" evidence="32">
    <location>
        <begin position="498"/>
        <end position="849"/>
    </location>
</feature>
<dbReference type="SUPFAM" id="SSF56502">
    <property type="entry name" value="gp120 core"/>
    <property type="match status" value="2"/>
</dbReference>
<dbReference type="GO" id="GO:0019064">
    <property type="term" value="P:fusion of virus membrane with host plasma membrane"/>
    <property type="evidence" value="ECO:0007669"/>
    <property type="project" value="UniProtKB-UniRule"/>
</dbReference>
<organism evidence="36 37">
    <name type="scientific">Human immunodeficiency virus type 1</name>
    <name type="common">HIV-1</name>
    <dbReference type="NCBI Taxonomy" id="11676"/>
    <lineage>
        <taxon>Viruses</taxon>
        <taxon>Riboviria</taxon>
        <taxon>Pararnavirae</taxon>
        <taxon>Artverviricota</taxon>
        <taxon>Revtraviricetes</taxon>
        <taxon>Ortervirales</taxon>
        <taxon>Retroviridae</taxon>
        <taxon>Orthoretrovirinae</taxon>
        <taxon>Lentivirus</taxon>
        <taxon>Lentivirus humimdef1</taxon>
    </lineage>
</organism>
<dbReference type="Gene3D" id="1.20.5.490">
    <property type="entry name" value="Single helix bin"/>
    <property type="match status" value="1"/>
</dbReference>
<feature type="domain" description="Human immunodeficiency virus 1 envelope glycoprotein Gp120" evidence="34">
    <location>
        <begin position="140"/>
        <end position="497"/>
    </location>
</feature>
<feature type="disulfide bond" evidence="32">
    <location>
        <begin position="222"/>
        <end position="233"/>
    </location>
</feature>
<dbReference type="HAMAP" id="MF_04083">
    <property type="entry name" value="HIV_ENV"/>
    <property type="match status" value="1"/>
</dbReference>
<dbReference type="InterPro" id="IPR000777">
    <property type="entry name" value="HIV1_Gp120"/>
</dbReference>
<evidence type="ECO:0000256" key="22">
    <source>
        <dbReference type="ARBA" id="ARBA00022989"/>
    </source>
</evidence>
<keyword evidence="23 32" id="KW-1039">Host endosome</keyword>